<feature type="transmembrane region" description="Helical" evidence="1">
    <location>
        <begin position="383"/>
        <end position="400"/>
    </location>
</feature>
<feature type="domain" description="SGNH" evidence="3">
    <location>
        <begin position="448"/>
        <end position="674"/>
    </location>
</feature>
<dbReference type="GO" id="GO:0009103">
    <property type="term" value="P:lipopolysaccharide biosynthetic process"/>
    <property type="evidence" value="ECO:0007669"/>
    <property type="project" value="TreeGrafter"/>
</dbReference>
<organism evidence="4">
    <name type="scientific">Sheuella amnicola</name>
    <dbReference type="NCBI Taxonomy" id="2707330"/>
    <lineage>
        <taxon>Bacteria</taxon>
        <taxon>Pseudomonadati</taxon>
        <taxon>Pseudomonadota</taxon>
        <taxon>Betaproteobacteria</taxon>
        <taxon>Burkholderiales</taxon>
        <taxon>Alcaligenaceae</taxon>
        <taxon>Sheuella</taxon>
    </lineage>
</organism>
<gene>
    <name evidence="4" type="ORF">G3I67_09460</name>
</gene>
<dbReference type="AlphaFoldDB" id="A0A6B2R336"/>
<dbReference type="InterPro" id="IPR002656">
    <property type="entry name" value="Acyl_transf_3_dom"/>
</dbReference>
<feature type="transmembrane region" description="Helical" evidence="1">
    <location>
        <begin position="351"/>
        <end position="371"/>
    </location>
</feature>
<feature type="transmembrane region" description="Helical" evidence="1">
    <location>
        <begin position="150"/>
        <end position="172"/>
    </location>
</feature>
<reference evidence="4" key="1">
    <citation type="submission" date="2020-02" db="EMBL/GenBank/DDBJ databases">
        <authorList>
            <person name="Chen W.-M."/>
        </authorList>
    </citation>
    <scope>NUCLEOTIDE SEQUENCE</scope>
    <source>
        <strain evidence="4">NBD-18</strain>
    </source>
</reference>
<dbReference type="Pfam" id="PF19040">
    <property type="entry name" value="SGNH"/>
    <property type="match status" value="1"/>
</dbReference>
<accession>A0A6B2R336</accession>
<keyword evidence="4" id="KW-0808">Transferase</keyword>
<name>A0A6B2R336_9BURK</name>
<feature type="transmembrane region" description="Helical" evidence="1">
    <location>
        <begin position="179"/>
        <end position="199"/>
    </location>
</feature>
<evidence type="ECO:0000259" key="3">
    <source>
        <dbReference type="Pfam" id="PF19040"/>
    </source>
</evidence>
<feature type="transmembrane region" description="Helical" evidence="1">
    <location>
        <begin position="313"/>
        <end position="331"/>
    </location>
</feature>
<dbReference type="PANTHER" id="PTHR23028">
    <property type="entry name" value="ACETYLTRANSFERASE"/>
    <property type="match status" value="1"/>
</dbReference>
<evidence type="ECO:0000259" key="2">
    <source>
        <dbReference type="Pfam" id="PF01757"/>
    </source>
</evidence>
<comment type="caution">
    <text evidence="4">The sequence shown here is derived from an EMBL/GenBank/DDBJ whole genome shotgun (WGS) entry which is preliminary data.</text>
</comment>
<evidence type="ECO:0000313" key="4">
    <source>
        <dbReference type="EMBL" id="NDY83457.1"/>
    </source>
</evidence>
<proteinExistence type="predicted"/>
<feature type="transmembrane region" description="Helical" evidence="1">
    <location>
        <begin position="49"/>
        <end position="69"/>
    </location>
</feature>
<feature type="transmembrane region" description="Helical" evidence="1">
    <location>
        <begin position="211"/>
        <end position="228"/>
    </location>
</feature>
<dbReference type="Pfam" id="PF01757">
    <property type="entry name" value="Acyl_transf_3"/>
    <property type="match status" value="1"/>
</dbReference>
<dbReference type="PANTHER" id="PTHR23028:SF53">
    <property type="entry name" value="ACYL_TRANSF_3 DOMAIN-CONTAINING PROTEIN"/>
    <property type="match status" value="1"/>
</dbReference>
<keyword evidence="1" id="KW-0812">Transmembrane</keyword>
<feature type="transmembrane region" description="Helical" evidence="1">
    <location>
        <begin position="283"/>
        <end position="306"/>
    </location>
</feature>
<keyword evidence="1" id="KW-0472">Membrane</keyword>
<dbReference type="RefSeq" id="WP_163654629.1">
    <property type="nucleotide sequence ID" value="NZ_JAAGRN010000005.1"/>
</dbReference>
<dbReference type="GO" id="GO:0016020">
    <property type="term" value="C:membrane"/>
    <property type="evidence" value="ECO:0007669"/>
    <property type="project" value="TreeGrafter"/>
</dbReference>
<feature type="transmembrane region" description="Helical" evidence="1">
    <location>
        <begin position="259"/>
        <end position="277"/>
    </location>
</feature>
<feature type="transmembrane region" description="Helical" evidence="1">
    <location>
        <begin position="90"/>
        <end position="109"/>
    </location>
</feature>
<keyword evidence="4" id="KW-0012">Acyltransferase</keyword>
<dbReference type="EMBL" id="JAAGRN010000005">
    <property type="protein sequence ID" value="NDY83457.1"/>
    <property type="molecule type" value="Genomic_DNA"/>
</dbReference>
<protein>
    <submittedName>
        <fullName evidence="4">Acyltransferase</fullName>
    </submittedName>
</protein>
<dbReference type="GO" id="GO:0016747">
    <property type="term" value="F:acyltransferase activity, transferring groups other than amino-acyl groups"/>
    <property type="evidence" value="ECO:0007669"/>
    <property type="project" value="InterPro"/>
</dbReference>
<dbReference type="InterPro" id="IPR050879">
    <property type="entry name" value="Acyltransferase_3"/>
</dbReference>
<keyword evidence="1" id="KW-1133">Transmembrane helix</keyword>
<evidence type="ECO:0000256" key="1">
    <source>
        <dbReference type="SAM" id="Phobius"/>
    </source>
</evidence>
<dbReference type="InterPro" id="IPR043968">
    <property type="entry name" value="SGNH"/>
</dbReference>
<sequence length="688" mass="77381">MKTSPLTSSLTTENQHNNHKYRSDIDGLRAIAVLSVVAFHAFPEKIKGGFIGVDIFFVISGFLITSIIFQSLQDDKFSFLDFYARRIRRIFPALILVLTFCYAVGWFVLLQDEFQQLGKHIASGALFISNLTLWNEVGYFDHAADTKVLLHLWSLGIEEQFYLVWPFLAYFAYKRKFNLLTITVLVCLISFVSNIAFSSTNKTLDFFSPQTRFWELFAGSILAWLAIYRPSSSQKFKYHLNDWLNKIIFNEKAQNCENTLSNVCSIIGAVLIITGILCINKNLIFPGWWATLPVLGATLIIIASPLGFINKSILSNPVLVWFGLISYPLYLWHWPLLSFGRIIFSDAPPPLVRGALIIISFLLAWLTFQLIEKPIRFGTNKNIKAFILVGLLALIGYVGLNTDLRQGLPFRTVVLDQKVNSDLLQWDSFKSSGCTKELGVESNFCIKFGNESNIKVAVIGDSTGNSIAPGLADALAPKGIGLINIGGWTCPPIRGLVETAHWGRINKCPEIINKTYQYLALHKNIETVIFAIFASDLKYWDIPGTSFNATIEEKFTAIKPFITQSIKELQSLGKKVIVTYDAPYSNISARDCIPRPGLNKTSHACNIPIQELPDREPNIHLFDVLFKNIKDICIFSQSPVLLNNGHLNFIDQTGQLLLRDTHHLSYRGSQKIAENLISSDCLPNFKTN</sequence>
<feature type="domain" description="Acyltransferase 3" evidence="2">
    <location>
        <begin position="24"/>
        <end position="367"/>
    </location>
</feature>